<keyword evidence="1" id="KW-0862">Zinc</keyword>
<dbReference type="SUPFAM" id="SSF57863">
    <property type="entry name" value="ArfGap/RecO-like zinc finger"/>
    <property type="match status" value="1"/>
</dbReference>
<dbReference type="PANTHER" id="PTHR46085:SF16">
    <property type="entry name" value="ARFGAP_RECO-LIKE ZINC FINGER DOMAIN-CONTAINING PROTEIN"/>
    <property type="match status" value="1"/>
</dbReference>
<dbReference type="GO" id="GO:0008270">
    <property type="term" value="F:zinc ion binding"/>
    <property type="evidence" value="ECO:0007669"/>
    <property type="project" value="UniProtKB-KW"/>
</dbReference>
<sequence>MQGPQYVCTTFSTFVCTNCSGVHREFTHRVKSLSVAKFTAEEVCALQAGGNERAKQIYFKGWDSHRDSFPDGSNIHHLRDFIKHVYLDRKYTSEKSTRLPRLRLSDKHSSSESRKVNNCGAEFKSCHDEDKFEQTYAEKSNHLGKCDERNIRYYYDESRSPRYSRENSRHGGYRRSPVRFEIVDDRFRDEGFGSRRFSPSDSKLPNRKGTAHSSCSPVARPIKEILGENVPTLHVGEKVKESNKNHVDSSAKNQESKPMEQEIGNSQNLIDFSTEFENPEQTQQTSSLISGSSSLPTFETSGKENPSKTPSENTLESLLFGLSTDDVSLQTPNNNDILSTNNTPNHSSNDDLQLAANNNSCADTEVTEKWPFESMLQHQPSSLLVPGSDSISQQAMLSNEDSNNESSVSPFPCNAQQALTVSVEQSSQALPRTLEDATNVVENQLVQTSCGVRKELPEDLFTASYSVMPTPVSGWQTRPPHVMDFNYFHNTTPIQSAKSTNPFDIIDEGNELKTHDQLTITNDFMIPPPQSHYIDSALSPWQRVHNNIQSAGPQGIGSFGVGGSTLVGSINTTQQPNVENAPQSSFIGRNPFG</sequence>
<keyword evidence="5" id="KW-1185">Reference proteome</keyword>
<evidence type="ECO:0000259" key="3">
    <source>
        <dbReference type="PROSITE" id="PS50115"/>
    </source>
</evidence>
<dbReference type="GO" id="GO:0005096">
    <property type="term" value="F:GTPase activator activity"/>
    <property type="evidence" value="ECO:0007669"/>
    <property type="project" value="InterPro"/>
</dbReference>
<keyword evidence="1" id="KW-0479">Metal-binding</keyword>
<keyword evidence="1" id="KW-0863">Zinc-finger</keyword>
<dbReference type="EMBL" id="UZAU01000556">
    <property type="status" value="NOT_ANNOTATED_CDS"/>
    <property type="molecule type" value="Genomic_DNA"/>
</dbReference>
<name>A0A803PWU0_CANSA</name>
<feature type="region of interest" description="Disordered" evidence="2">
    <location>
        <begin position="191"/>
        <end position="219"/>
    </location>
</feature>
<dbReference type="Proteomes" id="UP000596661">
    <property type="component" value="Chromosome 6"/>
</dbReference>
<dbReference type="PANTHER" id="PTHR46085">
    <property type="entry name" value="ARFGAP/RECO-RELATED"/>
    <property type="match status" value="1"/>
</dbReference>
<dbReference type="OMA" id="TTLLMHN"/>
<dbReference type="InterPro" id="IPR001164">
    <property type="entry name" value="ArfGAP_dom"/>
</dbReference>
<feature type="region of interest" description="Disordered" evidence="2">
    <location>
        <begin position="568"/>
        <end position="593"/>
    </location>
</feature>
<dbReference type="Pfam" id="PF01412">
    <property type="entry name" value="ArfGap"/>
    <property type="match status" value="1"/>
</dbReference>
<dbReference type="InterPro" id="IPR037278">
    <property type="entry name" value="ARFGAP/RecO"/>
</dbReference>
<protein>
    <recommendedName>
        <fullName evidence="3">Arf-GAP domain-containing protein</fullName>
    </recommendedName>
</protein>
<feature type="region of interest" description="Disordered" evidence="2">
    <location>
        <begin position="325"/>
        <end position="347"/>
    </location>
</feature>
<evidence type="ECO:0000256" key="2">
    <source>
        <dbReference type="SAM" id="MobiDB-lite"/>
    </source>
</evidence>
<dbReference type="AlphaFoldDB" id="A0A803PWU0"/>
<dbReference type="CDD" id="cd08838">
    <property type="entry name" value="ArfGap_AGFG"/>
    <property type="match status" value="1"/>
</dbReference>
<dbReference type="InterPro" id="IPR044820">
    <property type="entry name" value="AGD14-like"/>
</dbReference>
<feature type="region of interest" description="Disordered" evidence="2">
    <location>
        <begin position="277"/>
        <end position="313"/>
    </location>
</feature>
<dbReference type="EnsemblPlants" id="evm.model.06.204">
    <property type="protein sequence ID" value="cds.evm.model.06.204"/>
    <property type="gene ID" value="evm.TU.06.204"/>
</dbReference>
<organism evidence="4 5">
    <name type="scientific">Cannabis sativa</name>
    <name type="common">Hemp</name>
    <name type="synonym">Marijuana</name>
    <dbReference type="NCBI Taxonomy" id="3483"/>
    <lineage>
        <taxon>Eukaryota</taxon>
        <taxon>Viridiplantae</taxon>
        <taxon>Streptophyta</taxon>
        <taxon>Embryophyta</taxon>
        <taxon>Tracheophyta</taxon>
        <taxon>Spermatophyta</taxon>
        <taxon>Magnoliopsida</taxon>
        <taxon>eudicotyledons</taxon>
        <taxon>Gunneridae</taxon>
        <taxon>Pentapetalae</taxon>
        <taxon>rosids</taxon>
        <taxon>fabids</taxon>
        <taxon>Rosales</taxon>
        <taxon>Cannabaceae</taxon>
        <taxon>Cannabis</taxon>
    </lineage>
</organism>
<evidence type="ECO:0000313" key="5">
    <source>
        <dbReference type="Proteomes" id="UP000596661"/>
    </source>
</evidence>
<reference evidence="4" key="1">
    <citation type="submission" date="2018-11" db="EMBL/GenBank/DDBJ databases">
        <authorList>
            <person name="Grassa J C."/>
        </authorList>
    </citation>
    <scope>NUCLEOTIDE SEQUENCE [LARGE SCALE GENOMIC DNA]</scope>
</reference>
<dbReference type="SMART" id="SM00105">
    <property type="entry name" value="ArfGap"/>
    <property type="match status" value="1"/>
</dbReference>
<feature type="compositionally biased region" description="Low complexity" evidence="2">
    <location>
        <begin position="286"/>
        <end position="295"/>
    </location>
</feature>
<proteinExistence type="predicted"/>
<dbReference type="Gene3D" id="1.10.220.150">
    <property type="entry name" value="Arf GTPase activating protein"/>
    <property type="match status" value="1"/>
</dbReference>
<dbReference type="Gramene" id="evm.model.06.204">
    <property type="protein sequence ID" value="cds.evm.model.06.204"/>
    <property type="gene ID" value="evm.TU.06.204"/>
</dbReference>
<dbReference type="PROSITE" id="PS50115">
    <property type="entry name" value="ARFGAP"/>
    <property type="match status" value="1"/>
</dbReference>
<accession>A0A803PWU0</accession>
<feature type="compositionally biased region" description="Basic and acidic residues" evidence="2">
    <location>
        <begin position="235"/>
        <end position="260"/>
    </location>
</feature>
<reference evidence="4" key="2">
    <citation type="submission" date="2021-03" db="UniProtKB">
        <authorList>
            <consortium name="EnsemblPlants"/>
        </authorList>
    </citation>
    <scope>IDENTIFICATION</scope>
</reference>
<dbReference type="InterPro" id="IPR038508">
    <property type="entry name" value="ArfGAP_dom_sf"/>
</dbReference>
<feature type="region of interest" description="Disordered" evidence="2">
    <location>
        <begin position="233"/>
        <end position="262"/>
    </location>
</feature>
<feature type="compositionally biased region" description="Polar residues" evidence="2">
    <location>
        <begin position="568"/>
        <end position="587"/>
    </location>
</feature>
<evidence type="ECO:0000313" key="4">
    <source>
        <dbReference type="EnsemblPlants" id="cds.evm.model.06.204"/>
    </source>
</evidence>
<evidence type="ECO:0000256" key="1">
    <source>
        <dbReference type="PROSITE-ProRule" id="PRU00288"/>
    </source>
</evidence>
<feature type="domain" description="Arf-GAP" evidence="3">
    <location>
        <begin position="1"/>
        <end position="99"/>
    </location>
</feature>